<dbReference type="AlphaFoldDB" id="A0A818IQG7"/>
<evidence type="ECO:0000313" key="4">
    <source>
        <dbReference type="EMBL" id="CAF3528246.1"/>
    </source>
</evidence>
<dbReference type="PROSITE" id="PS50005">
    <property type="entry name" value="TPR"/>
    <property type="match status" value="1"/>
</dbReference>
<dbReference type="InterPro" id="IPR011990">
    <property type="entry name" value="TPR-like_helical_dom_sf"/>
</dbReference>
<organism evidence="4 6">
    <name type="scientific">Rotaria socialis</name>
    <dbReference type="NCBI Taxonomy" id="392032"/>
    <lineage>
        <taxon>Eukaryota</taxon>
        <taxon>Metazoa</taxon>
        <taxon>Spiralia</taxon>
        <taxon>Gnathifera</taxon>
        <taxon>Rotifera</taxon>
        <taxon>Eurotatoria</taxon>
        <taxon>Bdelloidea</taxon>
        <taxon>Philodinida</taxon>
        <taxon>Philodinidae</taxon>
        <taxon>Rotaria</taxon>
    </lineage>
</organism>
<feature type="repeat" description="TPR" evidence="3">
    <location>
        <begin position="51"/>
        <end position="84"/>
    </location>
</feature>
<dbReference type="SMART" id="SM00028">
    <property type="entry name" value="TPR"/>
    <property type="match status" value="3"/>
</dbReference>
<dbReference type="Pfam" id="PF13374">
    <property type="entry name" value="TPR_10"/>
    <property type="match status" value="1"/>
</dbReference>
<reference evidence="4" key="1">
    <citation type="submission" date="2021-02" db="EMBL/GenBank/DDBJ databases">
        <authorList>
            <person name="Nowell W R."/>
        </authorList>
    </citation>
    <scope>NUCLEOTIDE SEQUENCE</scope>
</reference>
<evidence type="ECO:0000256" key="1">
    <source>
        <dbReference type="ARBA" id="ARBA00022737"/>
    </source>
</evidence>
<dbReference type="InterPro" id="IPR019734">
    <property type="entry name" value="TPR_rpt"/>
</dbReference>
<name>A0A818IQG7_9BILA</name>
<keyword evidence="1" id="KW-0677">Repeat</keyword>
<dbReference type="Pfam" id="PF13424">
    <property type="entry name" value="TPR_12"/>
    <property type="match status" value="1"/>
</dbReference>
<evidence type="ECO:0000313" key="5">
    <source>
        <dbReference type="EMBL" id="CAF4572923.1"/>
    </source>
</evidence>
<gene>
    <name evidence="4" type="ORF">KIK155_LOCUS17310</name>
    <name evidence="5" type="ORF">TOA249_LOCUS8734</name>
</gene>
<comment type="caution">
    <text evidence="4">The sequence shown here is derived from an EMBL/GenBank/DDBJ whole genome shotgun (WGS) entry which is preliminary data.</text>
</comment>
<dbReference type="Proteomes" id="UP000663838">
    <property type="component" value="Unassembled WGS sequence"/>
</dbReference>
<evidence type="ECO:0000256" key="2">
    <source>
        <dbReference type="ARBA" id="ARBA00022803"/>
    </source>
</evidence>
<protein>
    <submittedName>
        <fullName evidence="4">Uncharacterized protein</fullName>
    </submittedName>
</protein>
<dbReference type="PROSITE" id="PS50293">
    <property type="entry name" value="TPR_REGION"/>
    <property type="match status" value="1"/>
</dbReference>
<dbReference type="Gene3D" id="1.25.40.10">
    <property type="entry name" value="Tetratricopeptide repeat domain"/>
    <property type="match status" value="2"/>
</dbReference>
<evidence type="ECO:0000256" key="3">
    <source>
        <dbReference type="PROSITE-ProRule" id="PRU00339"/>
    </source>
</evidence>
<evidence type="ECO:0000313" key="6">
    <source>
        <dbReference type="Proteomes" id="UP000663865"/>
    </source>
</evidence>
<accession>A0A818IQG7</accession>
<dbReference type="EMBL" id="CAJNYV010003036">
    <property type="protein sequence ID" value="CAF3528246.1"/>
    <property type="molecule type" value="Genomic_DNA"/>
</dbReference>
<proteinExistence type="predicted"/>
<dbReference type="Proteomes" id="UP000663865">
    <property type="component" value="Unassembled WGS sequence"/>
</dbReference>
<dbReference type="PANTHER" id="PTHR45641:SF19">
    <property type="entry name" value="NEPHROCYSTIN-3"/>
    <property type="match status" value="1"/>
</dbReference>
<dbReference type="PANTHER" id="PTHR45641">
    <property type="entry name" value="TETRATRICOPEPTIDE REPEAT PROTEIN (AFU_ORTHOLOGUE AFUA_6G03870)"/>
    <property type="match status" value="1"/>
</dbReference>
<sequence>MTTNHIDIIGNLSNLGLILYYQGNYDDAPYYHRRAHTIRRNFYPFDHIDIAESLYNIGNSFYQYGKYNEALDYYLQTLDIEEKFHSPYFADITLCLNNIGCTLDQQKKDAKVLHYYQHPLKISNILCQQKSYKEALEYYHQVFNIRESFYPTGHVDIVDSLNDIGITYMEMIEPKISRNYCNVLGLNMN</sequence>
<dbReference type="EMBL" id="CAJOBS010000419">
    <property type="protein sequence ID" value="CAF4572923.1"/>
    <property type="molecule type" value="Genomic_DNA"/>
</dbReference>
<dbReference type="SUPFAM" id="SSF48452">
    <property type="entry name" value="TPR-like"/>
    <property type="match status" value="1"/>
</dbReference>
<keyword evidence="2 3" id="KW-0802">TPR repeat</keyword>